<comment type="subcellular location">
    <subcellularLocation>
        <location evidence="1">Nucleus</location>
    </subcellularLocation>
</comment>
<keyword evidence="18" id="KW-0539">Nucleus</keyword>
<feature type="binding site" evidence="20">
    <location>
        <position position="222"/>
    </location>
    <ligand>
        <name>Ca(2+)</name>
        <dbReference type="ChEBI" id="CHEBI:29108"/>
        <label>2</label>
    </ligand>
</feature>
<dbReference type="GO" id="GO:0004601">
    <property type="term" value="F:peroxidase activity"/>
    <property type="evidence" value="ECO:0007669"/>
    <property type="project" value="UniProtKB-KW"/>
</dbReference>
<dbReference type="Gene3D" id="1.10.520.10">
    <property type="match status" value="1"/>
</dbReference>
<evidence type="ECO:0000256" key="21">
    <source>
        <dbReference type="PIRSR" id="PIRSR601621-3"/>
    </source>
</evidence>
<keyword evidence="7 20" id="KW-0479">Metal-binding</keyword>
<evidence type="ECO:0000259" key="25">
    <source>
        <dbReference type="PROSITE" id="PS50873"/>
    </source>
</evidence>
<keyword evidence="6" id="KW-0540">Nuclease</keyword>
<evidence type="ECO:0000256" key="3">
    <source>
        <dbReference type="ARBA" id="ARBA00010304"/>
    </source>
</evidence>
<dbReference type="GO" id="GO:0006303">
    <property type="term" value="P:double-strand break repair via nonhomologous end joining"/>
    <property type="evidence" value="ECO:0007669"/>
    <property type="project" value="TreeGrafter"/>
</dbReference>
<evidence type="ECO:0000256" key="19">
    <source>
        <dbReference type="PIRSR" id="PIRSR601621-1"/>
    </source>
</evidence>
<feature type="region of interest" description="Disordered" evidence="24">
    <location>
        <begin position="1033"/>
        <end position="1115"/>
    </location>
</feature>
<evidence type="ECO:0000256" key="15">
    <source>
        <dbReference type="ARBA" id="ARBA00023172"/>
    </source>
</evidence>
<sequence length="1354" mass="148544">MAFARLSTLVSLVLGAAQLANAAATRRVTCPDGNITANAACCALFPVVENLQTNLFDGAECGEEAHSALRLVFHDSIGFSIHGGKGGGADGSILIFNATELAFHANIGVDDITARQFPVFQTTGLSAGDFVALAGAVGTANCPGAPRLEFLFGRPPPLAPAPDLTIPEPTDNVTAILTRFADAGFTAEEVVALLSSHTIAAADEVDPTIPGTPFDSTVGTFDTQVFLEVLLKGSLFPGNGSQPGEVLSPLPGEMRLQSDFVVSRDPRTACLWQAMVNDQTRMQTQFKAAMAKLQVTGQDTRKLIDCSDVIPIPAAFKGPIEFPATFSKSELQQACNAPFPTLKTAAGPIISVAPVFVIFFLSFCSFGHRLIAILVAALLVLSSPREHYSAQKLLPKVFYLISADSNLRLAQGQRRETDMPPGTPFNGLIPPYPIRVDEFSSPSSGSLSPIPALYLLSHTHSDHIVGLSAKSFSSKVICSHDAKQMLLRHEVYKERALVDSNIRENARLGRTFEHLKICPTVVEGRIGYQGSRDLLYPLPLNTPTDFELSNNEIVTITLLDANHCPGAVMFLVEGSHGAVLHTGDLRAEPWFLDNLSRNPILQPYLAPWTSVPSLDDKCNDSSSSVFKNLEAIYLDTACVWSPTEVPTKAKATEGLISIMSHLPEDTTFFINSWTWGYEDVLKDIHVDRYKHDIYARLSDRFMKSILTLDAAATRFHACERFDRCEYCADPCTSGSSQAKKVVYINPVSIGVVKWEQYLQEVQSLLRQGGEVTCLLVPLSRHSPLPELRKFVSLFRPKRVVPNTLDPSLCGLDWRCIDGMFANCVSPSHFASFTVSDLEAEMEDEVELTECEPDAALKNLLGNGAEELAERWGVGGNIKRKLETMLSECQPKDADRKLLRKLLGLPSEVQPAKSMTTWQKMQDKGRVKVSKGKLVIEREETDEETEDEWAAEERGKVADALFGNGRWAGYEESSDVEVHGEEGKMHEGQRKEMTVTLSTPRSHRRPLKSQREEGGAMEECQDAVSFSPAVNERKVDPFDFDPLTPPTTARDIRPALDRSAHSAPRVASPSRSSGMPPSLSGRSRKRRAPAEESAPIIDLNNLPSDEWSSQEDRTDHESIIKRRRLVEEWLDLVDEHSATSVPAKFSHRGQENRTLSSLAHRIPENRHSQRSSFSRGNVSRPQASPIVQSTLPRSHPSTQAPIALDSIVPAPTEPGPLEDPVIKKAGTHALRQDMVAVRENLRAARPDFAQDSENILVSDSGNGHSHKNGAKLQRSRQSVKNDTRSARQITKSTRTKTSTVPQPLVCSVSFTTVYSSSDERGFDADRSRLLEEQIRTDVAEGRTPRVPRLECLGIL</sequence>
<keyword evidence="11" id="KW-0269">Exonuclease</keyword>
<dbReference type="GO" id="GO:0005634">
    <property type="term" value="C:nucleus"/>
    <property type="evidence" value="ECO:0007669"/>
    <property type="project" value="UniProtKB-SubCell"/>
</dbReference>
<feature type="binding site" evidence="20">
    <location>
        <position position="198"/>
    </location>
    <ligand>
        <name>Ca(2+)</name>
        <dbReference type="ChEBI" id="CHEBI:29108"/>
        <label>2</label>
    </ligand>
</feature>
<comment type="similarity">
    <text evidence="3">Belongs to the DNA repair metallo-beta-lactamase (DRMBL) family.</text>
</comment>
<feature type="region of interest" description="Disordered" evidence="24">
    <location>
        <begin position="972"/>
        <end position="1019"/>
    </location>
</feature>
<dbReference type="GO" id="GO:0046872">
    <property type="term" value="F:metal ion binding"/>
    <property type="evidence" value="ECO:0007669"/>
    <property type="project" value="UniProtKB-UniRule"/>
</dbReference>
<keyword evidence="15" id="KW-0233">DNA recombination</keyword>
<dbReference type="Pfam" id="PF11895">
    <property type="entry name" value="Peroxidase_ext"/>
    <property type="match status" value="1"/>
</dbReference>
<evidence type="ECO:0000256" key="20">
    <source>
        <dbReference type="PIRSR" id="PIRSR601621-2"/>
    </source>
</evidence>
<comment type="caution">
    <text evidence="26">The sequence shown here is derived from an EMBL/GenBank/DDBJ whole genome shotgun (WGS) entry which is preliminary data.</text>
</comment>
<feature type="compositionally biased region" description="Polar residues" evidence="24">
    <location>
        <begin position="1169"/>
        <end position="1197"/>
    </location>
</feature>
<keyword evidence="9" id="KW-0227">DNA damage</keyword>
<keyword evidence="23" id="KW-0732">Signal</keyword>
<evidence type="ECO:0000256" key="16">
    <source>
        <dbReference type="ARBA" id="ARBA00023180"/>
    </source>
</evidence>
<evidence type="ECO:0000256" key="5">
    <source>
        <dbReference type="ARBA" id="ARBA00022617"/>
    </source>
</evidence>
<accession>A0A4S4M1Z7</accession>
<evidence type="ECO:0000313" key="26">
    <source>
        <dbReference type="EMBL" id="THH18358.1"/>
    </source>
</evidence>
<feature type="binding site" evidence="20">
    <location>
        <position position="92"/>
    </location>
    <ligand>
        <name>Ca(2+)</name>
        <dbReference type="ChEBI" id="CHEBI:29108"/>
        <label>1</label>
    </ligand>
</feature>
<feature type="disulfide bond" evidence="22">
    <location>
        <begin position="270"/>
        <end position="335"/>
    </location>
</feature>
<dbReference type="InterPro" id="IPR001621">
    <property type="entry name" value="Ligninase"/>
</dbReference>
<gene>
    <name evidence="26" type="ORF">EW146_g2607</name>
</gene>
<keyword evidence="20 23" id="KW-0106">Calcium</keyword>
<feature type="binding site" evidence="20">
    <location>
        <position position="217"/>
    </location>
    <ligand>
        <name>Ca(2+)</name>
        <dbReference type="ChEBI" id="CHEBI:29108"/>
        <label>2</label>
    </ligand>
</feature>
<keyword evidence="8" id="KW-0255">Endonuclease</keyword>
<dbReference type="CDD" id="cd00692">
    <property type="entry name" value="ligninase"/>
    <property type="match status" value="1"/>
</dbReference>
<organism evidence="26 27">
    <name type="scientific">Bondarzewia mesenterica</name>
    <dbReference type="NCBI Taxonomy" id="1095465"/>
    <lineage>
        <taxon>Eukaryota</taxon>
        <taxon>Fungi</taxon>
        <taxon>Dikarya</taxon>
        <taxon>Basidiomycota</taxon>
        <taxon>Agaricomycotina</taxon>
        <taxon>Agaricomycetes</taxon>
        <taxon>Russulales</taxon>
        <taxon>Bondarzewiaceae</taxon>
        <taxon>Bondarzewia</taxon>
    </lineage>
</organism>
<dbReference type="InterPro" id="IPR019793">
    <property type="entry name" value="Peroxidases_heam-ligand_BS"/>
</dbReference>
<dbReference type="SUPFAM" id="SSF48113">
    <property type="entry name" value="Heme-dependent peroxidases"/>
    <property type="match status" value="1"/>
</dbReference>
<dbReference type="InterPro" id="IPR011084">
    <property type="entry name" value="DRMBL"/>
</dbReference>
<dbReference type="Pfam" id="PF07522">
    <property type="entry name" value="DRMBL"/>
    <property type="match status" value="1"/>
</dbReference>
<feature type="domain" description="Plant heme peroxidase family profile" evidence="25">
    <location>
        <begin position="125"/>
        <end position="339"/>
    </location>
</feature>
<dbReference type="InterPro" id="IPR036866">
    <property type="entry name" value="RibonucZ/Hydroxyglut_hydro"/>
</dbReference>
<protein>
    <recommendedName>
        <fullName evidence="23">Peroxidase</fullName>
        <ecNumber evidence="23">1.11.1.-</ecNumber>
    </recommendedName>
</protein>
<comment type="cofactor">
    <cofactor evidence="20 23">
        <name>Ca(2+)</name>
        <dbReference type="ChEBI" id="CHEBI:29108"/>
    </cofactor>
    <text evidence="20 23">Binds 2 calcium ions per subunit.</text>
</comment>
<feature type="binding site" evidence="20">
    <location>
        <position position="215"/>
    </location>
    <ligand>
        <name>Ca(2+)</name>
        <dbReference type="ChEBI" id="CHEBI:29108"/>
        <label>2</label>
    </ligand>
</feature>
<feature type="disulfide bond" evidence="22">
    <location>
        <begin position="30"/>
        <end position="42"/>
    </location>
</feature>
<keyword evidence="27" id="KW-1185">Reference proteome</keyword>
<feature type="site" description="Transition state stabilizer" evidence="21">
    <location>
        <position position="70"/>
    </location>
</feature>
<dbReference type="PRINTS" id="PR00462">
    <property type="entry name" value="LIGNINASE"/>
</dbReference>
<dbReference type="GO" id="GO:0020037">
    <property type="term" value="F:heme binding"/>
    <property type="evidence" value="ECO:0007669"/>
    <property type="project" value="UniProtKB-UniRule"/>
</dbReference>
<dbReference type="InterPro" id="IPR024589">
    <property type="entry name" value="Ligninase_C"/>
</dbReference>
<evidence type="ECO:0000256" key="7">
    <source>
        <dbReference type="ARBA" id="ARBA00022723"/>
    </source>
</evidence>
<dbReference type="OrthoDB" id="5561659at2759"/>
<dbReference type="GO" id="GO:0004519">
    <property type="term" value="F:endonuclease activity"/>
    <property type="evidence" value="ECO:0007669"/>
    <property type="project" value="UniProtKB-KW"/>
</dbReference>
<evidence type="ECO:0000256" key="1">
    <source>
        <dbReference type="ARBA" id="ARBA00004123"/>
    </source>
</evidence>
<feature type="compositionally biased region" description="Polar residues" evidence="24">
    <location>
        <begin position="1285"/>
        <end position="1299"/>
    </location>
</feature>
<feature type="disulfide bond" evidence="22">
    <location>
        <begin position="41"/>
        <end position="306"/>
    </location>
</feature>
<feature type="binding site" evidence="20">
    <location>
        <position position="90"/>
    </location>
    <ligand>
        <name>Ca(2+)</name>
        <dbReference type="ChEBI" id="CHEBI:29108"/>
        <label>1</label>
    </ligand>
</feature>
<feature type="binding site" evidence="20">
    <location>
        <position position="88"/>
    </location>
    <ligand>
        <name>Ca(2+)</name>
        <dbReference type="ChEBI" id="CHEBI:29108"/>
        <label>1</label>
    </ligand>
</feature>
<keyword evidence="17" id="KW-0234">DNA repair</keyword>
<keyword evidence="5 20" id="KW-0349">Heme</keyword>
<feature type="region of interest" description="Disordered" evidence="24">
    <location>
        <begin position="1257"/>
        <end position="1299"/>
    </location>
</feature>
<dbReference type="Gene3D" id="1.10.420.10">
    <property type="entry name" value="Peroxidase, domain 2"/>
    <property type="match status" value="1"/>
</dbReference>
<evidence type="ECO:0000256" key="13">
    <source>
        <dbReference type="ARBA" id="ARBA00023004"/>
    </source>
</evidence>
<dbReference type="PANTHER" id="PTHR23240">
    <property type="entry name" value="DNA CROSS-LINK REPAIR PROTEIN PSO2/SNM1-RELATED"/>
    <property type="match status" value="1"/>
</dbReference>
<dbReference type="GO" id="GO:0006979">
    <property type="term" value="P:response to oxidative stress"/>
    <property type="evidence" value="ECO:0007669"/>
    <property type="project" value="InterPro"/>
</dbReference>
<evidence type="ECO:0000256" key="2">
    <source>
        <dbReference type="ARBA" id="ARBA00006089"/>
    </source>
</evidence>
<dbReference type="Gene3D" id="3.40.50.12650">
    <property type="match status" value="1"/>
</dbReference>
<evidence type="ECO:0000256" key="9">
    <source>
        <dbReference type="ARBA" id="ARBA00022763"/>
    </source>
</evidence>
<evidence type="ECO:0000256" key="24">
    <source>
        <dbReference type="SAM" id="MobiDB-lite"/>
    </source>
</evidence>
<evidence type="ECO:0000313" key="27">
    <source>
        <dbReference type="Proteomes" id="UP000310158"/>
    </source>
</evidence>
<dbReference type="PROSITE" id="PS00436">
    <property type="entry name" value="PEROXIDASE_2"/>
    <property type="match status" value="1"/>
</dbReference>
<evidence type="ECO:0000256" key="14">
    <source>
        <dbReference type="ARBA" id="ARBA00023157"/>
    </source>
</evidence>
<dbReference type="Gene3D" id="3.60.15.10">
    <property type="entry name" value="Ribonuclease Z/Hydroxyacylglutathione hydrolase-like"/>
    <property type="match status" value="2"/>
</dbReference>
<feature type="chain" id="PRO_5021037063" description="Peroxidase" evidence="23">
    <location>
        <begin position="23"/>
        <end position="1354"/>
    </location>
</feature>
<feature type="region of interest" description="Disordered" evidence="24">
    <location>
        <begin position="1140"/>
        <end position="1197"/>
    </location>
</feature>
<evidence type="ECO:0000256" key="11">
    <source>
        <dbReference type="ARBA" id="ARBA00022839"/>
    </source>
</evidence>
<dbReference type="InterPro" id="IPR019794">
    <property type="entry name" value="Peroxidases_AS"/>
</dbReference>
<reference evidence="26 27" key="1">
    <citation type="submission" date="2019-02" db="EMBL/GenBank/DDBJ databases">
        <title>Genome sequencing of the rare red list fungi Bondarzewia mesenterica.</title>
        <authorList>
            <person name="Buettner E."/>
            <person name="Kellner H."/>
        </authorList>
    </citation>
    <scope>NUCLEOTIDE SEQUENCE [LARGE SCALE GENOMIC DNA]</scope>
    <source>
        <strain evidence="26 27">DSM 108281</strain>
    </source>
</reference>
<dbReference type="SUPFAM" id="SSF56281">
    <property type="entry name" value="Metallo-hydrolase/oxidoreductase"/>
    <property type="match status" value="1"/>
</dbReference>
<dbReference type="GO" id="GO:0006310">
    <property type="term" value="P:DNA recombination"/>
    <property type="evidence" value="ECO:0007669"/>
    <property type="project" value="UniProtKB-KW"/>
</dbReference>
<dbReference type="Proteomes" id="UP000310158">
    <property type="component" value="Unassembled WGS sequence"/>
</dbReference>
<feature type="binding site" evidence="20">
    <location>
        <position position="75"/>
    </location>
    <ligand>
        <name>Ca(2+)</name>
        <dbReference type="ChEBI" id="CHEBI:29108"/>
        <label>1</label>
    </ligand>
</feature>
<dbReference type="PROSITE" id="PS50873">
    <property type="entry name" value="PEROXIDASE_4"/>
    <property type="match status" value="1"/>
</dbReference>
<evidence type="ECO:0000256" key="6">
    <source>
        <dbReference type="ARBA" id="ARBA00022722"/>
    </source>
</evidence>
<dbReference type="GO" id="GO:0003684">
    <property type="term" value="F:damaged DNA binding"/>
    <property type="evidence" value="ECO:0007669"/>
    <property type="project" value="TreeGrafter"/>
</dbReference>
<evidence type="ECO:0000256" key="10">
    <source>
        <dbReference type="ARBA" id="ARBA00022801"/>
    </source>
</evidence>
<feature type="compositionally biased region" description="Low complexity" evidence="24">
    <location>
        <begin position="1060"/>
        <end position="1072"/>
    </location>
</feature>
<comment type="cofactor">
    <cofactor evidence="20">
        <name>heme b</name>
        <dbReference type="ChEBI" id="CHEBI:60344"/>
    </cofactor>
    <text evidence="20">Binds 1 heme b (iron(II)-protoporphyrin IX) group per subunit.</text>
</comment>
<feature type="compositionally biased region" description="Basic and acidic residues" evidence="24">
    <location>
        <begin position="1049"/>
        <end position="1059"/>
    </location>
</feature>
<dbReference type="Pfam" id="PF00141">
    <property type="entry name" value="peroxidase"/>
    <property type="match status" value="1"/>
</dbReference>
<feature type="binding site" description="axial binding residue" evidence="20">
    <location>
        <position position="197"/>
    </location>
    <ligand>
        <name>heme b</name>
        <dbReference type="ChEBI" id="CHEBI:60344"/>
    </ligand>
    <ligandPart>
        <name>Fe</name>
        <dbReference type="ChEBI" id="CHEBI:18248"/>
    </ligandPart>
</feature>
<dbReference type="PRINTS" id="PR00458">
    <property type="entry name" value="PEROXIDASE"/>
</dbReference>
<evidence type="ECO:0000256" key="17">
    <source>
        <dbReference type="ARBA" id="ARBA00023204"/>
    </source>
</evidence>
<feature type="active site" description="Proton acceptor" evidence="19">
    <location>
        <position position="74"/>
    </location>
</feature>
<feature type="disulfide bond" evidence="22">
    <location>
        <begin position="61"/>
        <end position="142"/>
    </location>
</feature>
<dbReference type="InterPro" id="IPR010255">
    <property type="entry name" value="Haem_peroxidase_sf"/>
</dbReference>
<keyword evidence="16" id="KW-0325">Glycoprotein</keyword>
<proteinExistence type="inferred from homology"/>
<evidence type="ECO:0000256" key="22">
    <source>
        <dbReference type="PIRSR" id="PIRSR601621-4"/>
    </source>
</evidence>
<dbReference type="EMBL" id="SGPL01000078">
    <property type="protein sequence ID" value="THH18358.1"/>
    <property type="molecule type" value="Genomic_DNA"/>
</dbReference>
<evidence type="ECO:0000256" key="4">
    <source>
        <dbReference type="ARBA" id="ARBA00022559"/>
    </source>
</evidence>
<keyword evidence="14 22" id="KW-1015">Disulfide bond</keyword>
<dbReference type="PROSITE" id="PS00435">
    <property type="entry name" value="PEROXIDASE_1"/>
    <property type="match status" value="1"/>
</dbReference>
<evidence type="ECO:0000256" key="23">
    <source>
        <dbReference type="RuleBase" id="RU363051"/>
    </source>
</evidence>
<keyword evidence="13 20" id="KW-0408">Iron</keyword>
<evidence type="ECO:0000256" key="18">
    <source>
        <dbReference type="ARBA" id="ARBA00023242"/>
    </source>
</evidence>
<feature type="signal peptide" evidence="23">
    <location>
        <begin position="1"/>
        <end position="22"/>
    </location>
</feature>
<dbReference type="EC" id="1.11.1.-" evidence="23"/>
<dbReference type="GO" id="GO:0036297">
    <property type="term" value="P:interstrand cross-link repair"/>
    <property type="evidence" value="ECO:0007669"/>
    <property type="project" value="TreeGrafter"/>
</dbReference>
<dbReference type="InterPro" id="IPR002016">
    <property type="entry name" value="Haem_peroxidase"/>
</dbReference>
<dbReference type="PANTHER" id="PTHR23240:SF8">
    <property type="entry name" value="PROTEIN ARTEMIS"/>
    <property type="match status" value="1"/>
</dbReference>
<keyword evidence="12 23" id="KW-0560">Oxidoreductase</keyword>
<keyword evidence="10" id="KW-0378">Hydrolase</keyword>
<evidence type="ECO:0000256" key="8">
    <source>
        <dbReference type="ARBA" id="ARBA00022759"/>
    </source>
</evidence>
<name>A0A4S4M1Z7_9AGAM</name>
<evidence type="ECO:0000256" key="12">
    <source>
        <dbReference type="ARBA" id="ARBA00023002"/>
    </source>
</evidence>
<dbReference type="GO" id="GO:0035312">
    <property type="term" value="F:5'-3' DNA exonuclease activity"/>
    <property type="evidence" value="ECO:0007669"/>
    <property type="project" value="TreeGrafter"/>
</dbReference>
<feature type="compositionally biased region" description="Basic and acidic residues" evidence="24">
    <location>
        <begin position="975"/>
        <end position="992"/>
    </location>
</feature>
<keyword evidence="4 23" id="KW-0575">Peroxidase</keyword>
<comment type="similarity">
    <text evidence="2 23">Belongs to the peroxidase family. Ligninase subfamily.</text>
</comment>
<dbReference type="GO" id="GO:0000723">
    <property type="term" value="P:telomere maintenance"/>
    <property type="evidence" value="ECO:0007669"/>
    <property type="project" value="TreeGrafter"/>
</dbReference>